<evidence type="ECO:0000256" key="1">
    <source>
        <dbReference type="SAM" id="MobiDB-lite"/>
    </source>
</evidence>
<reference evidence="2" key="1">
    <citation type="submission" date="2020-07" db="EMBL/GenBank/DDBJ databases">
        <title>Multicomponent nature underlies the extraordinary mechanical properties of spider dragline silk.</title>
        <authorList>
            <person name="Kono N."/>
            <person name="Nakamura H."/>
            <person name="Mori M."/>
            <person name="Yoshida Y."/>
            <person name="Ohtoshi R."/>
            <person name="Malay A.D."/>
            <person name="Moran D.A.P."/>
            <person name="Tomita M."/>
            <person name="Numata K."/>
            <person name="Arakawa K."/>
        </authorList>
    </citation>
    <scope>NUCLEOTIDE SEQUENCE</scope>
</reference>
<evidence type="ECO:0000313" key="2">
    <source>
        <dbReference type="EMBL" id="GFQ79899.1"/>
    </source>
</evidence>
<sequence>MVKVVQPDQHGRVEANSQGLTSVNADSEINTSSSKFTEHACSNSILLEALVSCFFSGIYLSFLQPKKVVLLTILSSFCQCV</sequence>
<name>A0A8X6H537_TRICU</name>
<dbReference type="EMBL" id="BMAO01002318">
    <property type="protein sequence ID" value="GFQ79899.1"/>
    <property type="molecule type" value="Genomic_DNA"/>
</dbReference>
<keyword evidence="3" id="KW-1185">Reference proteome</keyword>
<gene>
    <name evidence="2" type="ORF">TNCT_400371</name>
</gene>
<protein>
    <submittedName>
        <fullName evidence="2">Uncharacterized protein</fullName>
    </submittedName>
</protein>
<proteinExistence type="predicted"/>
<comment type="caution">
    <text evidence="2">The sequence shown here is derived from an EMBL/GenBank/DDBJ whole genome shotgun (WGS) entry which is preliminary data.</text>
</comment>
<evidence type="ECO:0000313" key="3">
    <source>
        <dbReference type="Proteomes" id="UP000887116"/>
    </source>
</evidence>
<dbReference type="AlphaFoldDB" id="A0A8X6H537"/>
<dbReference type="Proteomes" id="UP000887116">
    <property type="component" value="Unassembled WGS sequence"/>
</dbReference>
<organism evidence="2 3">
    <name type="scientific">Trichonephila clavata</name>
    <name type="common">Joro spider</name>
    <name type="synonym">Nephila clavata</name>
    <dbReference type="NCBI Taxonomy" id="2740835"/>
    <lineage>
        <taxon>Eukaryota</taxon>
        <taxon>Metazoa</taxon>
        <taxon>Ecdysozoa</taxon>
        <taxon>Arthropoda</taxon>
        <taxon>Chelicerata</taxon>
        <taxon>Arachnida</taxon>
        <taxon>Araneae</taxon>
        <taxon>Araneomorphae</taxon>
        <taxon>Entelegynae</taxon>
        <taxon>Araneoidea</taxon>
        <taxon>Nephilidae</taxon>
        <taxon>Trichonephila</taxon>
    </lineage>
</organism>
<feature type="region of interest" description="Disordered" evidence="1">
    <location>
        <begin position="1"/>
        <end position="20"/>
    </location>
</feature>
<accession>A0A8X6H537</accession>